<gene>
    <name evidence="7" type="ORF">ACFONC_06645</name>
</gene>
<feature type="compositionally biased region" description="Acidic residues" evidence="5">
    <location>
        <begin position="36"/>
        <end position="48"/>
    </location>
</feature>
<evidence type="ECO:0000256" key="3">
    <source>
        <dbReference type="ARBA" id="ARBA00023237"/>
    </source>
</evidence>
<organism evidence="7 8">
    <name type="scientific">Luteimonas soli</name>
    <dbReference type="NCBI Taxonomy" id="1648966"/>
    <lineage>
        <taxon>Bacteria</taxon>
        <taxon>Pseudomonadati</taxon>
        <taxon>Pseudomonadota</taxon>
        <taxon>Gammaproteobacteria</taxon>
        <taxon>Lysobacterales</taxon>
        <taxon>Lysobacteraceae</taxon>
        <taxon>Luteimonas</taxon>
    </lineage>
</organism>
<evidence type="ECO:0000256" key="5">
    <source>
        <dbReference type="SAM" id="MobiDB-lite"/>
    </source>
</evidence>
<evidence type="ECO:0000256" key="1">
    <source>
        <dbReference type="ARBA" id="ARBA00004442"/>
    </source>
</evidence>
<keyword evidence="2 4" id="KW-0472">Membrane</keyword>
<feature type="region of interest" description="Disordered" evidence="5">
    <location>
        <begin position="1"/>
        <end position="54"/>
    </location>
</feature>
<evidence type="ECO:0000313" key="7">
    <source>
        <dbReference type="EMBL" id="MFC3715823.1"/>
    </source>
</evidence>
<feature type="compositionally biased region" description="Low complexity" evidence="5">
    <location>
        <begin position="17"/>
        <end position="35"/>
    </location>
</feature>
<reference evidence="8" key="1">
    <citation type="journal article" date="2019" name="Int. J. Syst. Evol. Microbiol.">
        <title>The Global Catalogue of Microorganisms (GCM) 10K type strain sequencing project: providing services to taxonomists for standard genome sequencing and annotation.</title>
        <authorList>
            <consortium name="The Broad Institute Genomics Platform"/>
            <consortium name="The Broad Institute Genome Sequencing Center for Infectious Disease"/>
            <person name="Wu L."/>
            <person name="Ma J."/>
        </authorList>
    </citation>
    <scope>NUCLEOTIDE SEQUENCE [LARGE SCALE GENOMIC DNA]</scope>
    <source>
        <strain evidence="8">KCTC 42441</strain>
    </source>
</reference>
<dbReference type="PROSITE" id="PS51123">
    <property type="entry name" value="OMPA_2"/>
    <property type="match status" value="1"/>
</dbReference>
<feature type="region of interest" description="Disordered" evidence="5">
    <location>
        <begin position="312"/>
        <end position="332"/>
    </location>
</feature>
<evidence type="ECO:0000256" key="4">
    <source>
        <dbReference type="PROSITE-ProRule" id="PRU00473"/>
    </source>
</evidence>
<dbReference type="CDD" id="cd07185">
    <property type="entry name" value="OmpA_C-like"/>
    <property type="match status" value="1"/>
</dbReference>
<dbReference type="InterPro" id="IPR006665">
    <property type="entry name" value="OmpA-like"/>
</dbReference>
<dbReference type="InterPro" id="IPR036737">
    <property type="entry name" value="OmpA-like_sf"/>
</dbReference>
<proteinExistence type="predicted"/>
<dbReference type="InterPro" id="IPR050330">
    <property type="entry name" value="Bact_OuterMem_StrucFunc"/>
</dbReference>
<dbReference type="PRINTS" id="PR01021">
    <property type="entry name" value="OMPADOMAIN"/>
</dbReference>
<sequence length="332" mass="35697">MAACQRDEPADPVAQTPVAVSPAVEEAPAAPVAAAEDIEDGDEGEFDPESIPVSTAPLGDFPYLKLPTGYSMLDRKTKSFDFAEFPFWTDDGYQWVEGKLQTGTFRADKGKQFSELEVVRNIEALVTSIGGVKVGGGKVSGVGDEEEKRVSKLMSMYQGALCYPSIDQFQSFVIRRSDRLVWVHLCVRNNRGGLAIAETTPLEITASLLPAAEMKQQLDDEGKVSVQVNFAVDKAEILPGSEPQIAQIVALLKQDPALELSVNGHTDNTGDAGHNLALSKARARAVVDAIVGQGIDGSRLLSEGFGQARPIADNDTEAGRASNRRVELVKRN</sequence>
<keyword evidence="8" id="KW-1185">Reference proteome</keyword>
<dbReference type="Gene3D" id="3.30.1330.60">
    <property type="entry name" value="OmpA-like domain"/>
    <property type="match status" value="1"/>
</dbReference>
<dbReference type="Pfam" id="PF00691">
    <property type="entry name" value="OmpA"/>
    <property type="match status" value="1"/>
</dbReference>
<feature type="domain" description="OmpA-like" evidence="6">
    <location>
        <begin position="217"/>
        <end position="332"/>
    </location>
</feature>
<dbReference type="InterPro" id="IPR006664">
    <property type="entry name" value="OMP_bac"/>
</dbReference>
<evidence type="ECO:0000256" key="2">
    <source>
        <dbReference type="ARBA" id="ARBA00023136"/>
    </source>
</evidence>
<dbReference type="EMBL" id="JBHRYA010000003">
    <property type="protein sequence ID" value="MFC3715823.1"/>
    <property type="molecule type" value="Genomic_DNA"/>
</dbReference>
<dbReference type="Proteomes" id="UP001595705">
    <property type="component" value="Unassembled WGS sequence"/>
</dbReference>
<comment type="caution">
    <text evidence="7">The sequence shown here is derived from an EMBL/GenBank/DDBJ whole genome shotgun (WGS) entry which is preliminary data.</text>
</comment>
<dbReference type="SUPFAM" id="SSF103088">
    <property type="entry name" value="OmpA-like"/>
    <property type="match status" value="1"/>
</dbReference>
<evidence type="ECO:0000259" key="6">
    <source>
        <dbReference type="PROSITE" id="PS51123"/>
    </source>
</evidence>
<evidence type="ECO:0000313" key="8">
    <source>
        <dbReference type="Proteomes" id="UP001595705"/>
    </source>
</evidence>
<accession>A0ABV7XL87</accession>
<protein>
    <submittedName>
        <fullName evidence="7">OmpA family protein</fullName>
    </submittedName>
</protein>
<dbReference type="PANTHER" id="PTHR30329:SF21">
    <property type="entry name" value="LIPOPROTEIN YIAD-RELATED"/>
    <property type="match status" value="1"/>
</dbReference>
<keyword evidence="3" id="KW-0998">Cell outer membrane</keyword>
<name>A0ABV7XL87_9GAMM</name>
<dbReference type="PANTHER" id="PTHR30329">
    <property type="entry name" value="STATOR ELEMENT OF FLAGELLAR MOTOR COMPLEX"/>
    <property type="match status" value="1"/>
</dbReference>
<comment type="subcellular location">
    <subcellularLocation>
        <location evidence="1">Cell outer membrane</location>
    </subcellularLocation>
</comment>